<dbReference type="RefSeq" id="WP_136082412.1">
    <property type="nucleotide sequence ID" value="NZ_CAAHFG010000004.1"/>
</dbReference>
<organism evidence="2 3">
    <name type="scientific">Pontiella desulfatans</name>
    <dbReference type="NCBI Taxonomy" id="2750659"/>
    <lineage>
        <taxon>Bacteria</taxon>
        <taxon>Pseudomonadati</taxon>
        <taxon>Kiritimatiellota</taxon>
        <taxon>Kiritimatiellia</taxon>
        <taxon>Kiritimatiellales</taxon>
        <taxon>Pontiellaceae</taxon>
        <taxon>Pontiella</taxon>
    </lineage>
</organism>
<protein>
    <recommendedName>
        <fullName evidence="4">PEP-CTERM protein-sorting domain-containing protein</fullName>
    </recommendedName>
</protein>
<gene>
    <name evidence="2" type="ORF">PDESU_05485</name>
</gene>
<keyword evidence="3" id="KW-1185">Reference proteome</keyword>
<dbReference type="EMBL" id="CAAHFG010000004">
    <property type="protein sequence ID" value="VGO16893.1"/>
    <property type="molecule type" value="Genomic_DNA"/>
</dbReference>
<evidence type="ECO:0000256" key="1">
    <source>
        <dbReference type="SAM" id="SignalP"/>
    </source>
</evidence>
<evidence type="ECO:0008006" key="4">
    <source>
        <dbReference type="Google" id="ProtNLM"/>
    </source>
</evidence>
<accession>A0A6C2UAK8</accession>
<evidence type="ECO:0000313" key="2">
    <source>
        <dbReference type="EMBL" id="VGO16893.1"/>
    </source>
</evidence>
<name>A0A6C2UAK8_PONDE</name>
<sequence length="360" mass="36671">MRVTKTTAMLATLFIIGSSTAQVQRYWNGTDSADNDFSTAGNWNALPVTGDDIALRGQTGAAANAGAIMTDTWSLRHIRIGGNGAASTQGTPSLTLSSGSDLTWSGYNQVGYSLSSDSSAANGILNITSGSHDGTFLNVGNAGGDSTYATTGSVTIANASLHLTDVARLATSGGAATSHGTLTISSGGTLTMEAPGSHSFYVGDTGEGRLIIDGGLLSMEDGTVMRLGHAGGNGVVELRSGILDLGNQPQIGTGTGVIEIGEGLLKNTDGIWRSGAYETLVNNGNIVATGGLVDDSAYANLYTQATGSKTNGLFVLKWGTTGSAGNYELGMWSEAIPEPATLGLLSLFGGGILFVRRLMI</sequence>
<keyword evidence="1" id="KW-0732">Signal</keyword>
<feature type="chain" id="PRO_5025648704" description="PEP-CTERM protein-sorting domain-containing protein" evidence="1">
    <location>
        <begin position="22"/>
        <end position="360"/>
    </location>
</feature>
<dbReference type="Proteomes" id="UP000366872">
    <property type="component" value="Unassembled WGS sequence"/>
</dbReference>
<reference evidence="2 3" key="1">
    <citation type="submission" date="2019-04" db="EMBL/GenBank/DDBJ databases">
        <authorList>
            <person name="Van Vliet M D."/>
        </authorList>
    </citation>
    <scope>NUCLEOTIDE SEQUENCE [LARGE SCALE GENOMIC DNA]</scope>
    <source>
        <strain evidence="2 3">F1</strain>
    </source>
</reference>
<dbReference type="NCBIfam" id="TIGR02595">
    <property type="entry name" value="PEP_CTERM"/>
    <property type="match status" value="1"/>
</dbReference>
<dbReference type="InterPro" id="IPR013424">
    <property type="entry name" value="Ice-binding_C"/>
</dbReference>
<proteinExistence type="predicted"/>
<dbReference type="AlphaFoldDB" id="A0A6C2UAK8"/>
<feature type="signal peptide" evidence="1">
    <location>
        <begin position="1"/>
        <end position="21"/>
    </location>
</feature>
<evidence type="ECO:0000313" key="3">
    <source>
        <dbReference type="Proteomes" id="UP000366872"/>
    </source>
</evidence>